<name>A0A4D7DR34_9HYPH</name>
<sequence length="44" mass="4844">MTSAMGSKFGCLAQNVFVLQDHKRLPARFFARIAGALNSRLTFA</sequence>
<dbReference type="AlphaFoldDB" id="A0A4D7DR34"/>
<proteinExistence type="predicted"/>
<dbReference type="KEGG" id="alf:CFBP5473_01910"/>
<dbReference type="EMBL" id="CP039691">
    <property type="protein sequence ID" value="QCI96779.1"/>
    <property type="molecule type" value="Genomic_DNA"/>
</dbReference>
<reference evidence="1 2" key="1">
    <citation type="submission" date="2019-04" db="EMBL/GenBank/DDBJ databases">
        <title>Complete genome sequence of Agrobacterium larrymoorei CFBP5473.</title>
        <authorList>
            <person name="Haryono M."/>
            <person name="Chou L."/>
            <person name="Lin Y.-C."/>
            <person name="Lai E.-M."/>
            <person name="Kuo C.-H."/>
        </authorList>
    </citation>
    <scope>NUCLEOTIDE SEQUENCE [LARGE SCALE GENOMIC DNA]</scope>
    <source>
        <strain evidence="1 2">CFBP5473</strain>
    </source>
</reference>
<accession>A0A4D7DR34</accession>
<organism evidence="1 2">
    <name type="scientific">Agrobacterium larrymoorei</name>
    <dbReference type="NCBI Taxonomy" id="160699"/>
    <lineage>
        <taxon>Bacteria</taxon>
        <taxon>Pseudomonadati</taxon>
        <taxon>Pseudomonadota</taxon>
        <taxon>Alphaproteobacteria</taxon>
        <taxon>Hyphomicrobiales</taxon>
        <taxon>Rhizobiaceae</taxon>
        <taxon>Rhizobium/Agrobacterium group</taxon>
        <taxon>Agrobacterium</taxon>
    </lineage>
</organism>
<dbReference type="Proteomes" id="UP000298545">
    <property type="component" value="Chromosome circular"/>
</dbReference>
<evidence type="ECO:0000313" key="1">
    <source>
        <dbReference type="EMBL" id="QCI96779.1"/>
    </source>
</evidence>
<evidence type="ECO:0000313" key="2">
    <source>
        <dbReference type="Proteomes" id="UP000298545"/>
    </source>
</evidence>
<gene>
    <name evidence="1" type="ORF">CFBP5473_01910</name>
</gene>
<protein>
    <submittedName>
        <fullName evidence="1">Uncharacterized protein</fullName>
    </submittedName>
</protein>
<dbReference type="OrthoDB" id="9804450at2"/>